<gene>
    <name evidence="1" type="ORF">CAGGBEG34_230058</name>
</gene>
<dbReference type="EMBL" id="CAFB01000040">
    <property type="protein sequence ID" value="CCD29416.1"/>
    <property type="molecule type" value="Genomic_DNA"/>
</dbReference>
<organism evidence="1 2">
    <name type="scientific">Candidatus Glomeribacter gigasporarum BEG34</name>
    <dbReference type="NCBI Taxonomy" id="1070319"/>
    <lineage>
        <taxon>Bacteria</taxon>
        <taxon>Pseudomonadati</taxon>
        <taxon>Pseudomonadota</taxon>
        <taxon>Betaproteobacteria</taxon>
        <taxon>Burkholderiales</taxon>
        <taxon>Burkholderiaceae</taxon>
        <taxon>Candidatus Glomeribacter</taxon>
    </lineage>
</organism>
<evidence type="ECO:0000313" key="2">
    <source>
        <dbReference type="Proteomes" id="UP000054051"/>
    </source>
</evidence>
<keyword evidence="2" id="KW-1185">Reference proteome</keyword>
<comment type="caution">
    <text evidence="1">The sequence shown here is derived from an EMBL/GenBank/DDBJ whole genome shotgun (WGS) entry which is preliminary data.</text>
</comment>
<evidence type="ECO:0000313" key="1">
    <source>
        <dbReference type="EMBL" id="CCD29416.1"/>
    </source>
</evidence>
<proteinExistence type="predicted"/>
<name>G2J9G9_9BURK</name>
<reference evidence="1 2" key="1">
    <citation type="submission" date="2011-08" db="EMBL/GenBank/DDBJ databases">
        <title>The genome of the obligate endobacterium of an arbuscular mycorrhizal fungus reveals an interphylum network of nutritional interactions.</title>
        <authorList>
            <person name="Ghignone S."/>
            <person name="Salvioli A."/>
            <person name="Anca I."/>
            <person name="Lumini E."/>
            <person name="Ortu G."/>
            <person name="Petiti L."/>
            <person name="Cruveiller S."/>
            <person name="Bianciotto V."/>
            <person name="Piffanelli P."/>
            <person name="Lanfranco L."/>
            <person name="Bonfante P."/>
        </authorList>
    </citation>
    <scope>NUCLEOTIDE SEQUENCE [LARGE SCALE GENOMIC DNA]</scope>
    <source>
        <strain evidence="1 2">BEG34</strain>
    </source>
</reference>
<dbReference type="Proteomes" id="UP000054051">
    <property type="component" value="Unassembled WGS sequence"/>
</dbReference>
<dbReference type="AlphaFoldDB" id="G2J9G9"/>
<sequence length="31" mass="3617">MAGVGYGQIAARSLEHFSVRLHKERARRQYE</sequence>
<protein>
    <submittedName>
        <fullName evidence="1">Uncharacterized protein</fullName>
    </submittedName>
</protein>
<accession>G2J9G9</accession>